<dbReference type="InterPro" id="IPR050596">
    <property type="entry name" value="AspAT/PAT-like"/>
</dbReference>
<dbReference type="EMBL" id="SRZK01000001">
    <property type="protein sequence ID" value="TGZ12286.1"/>
    <property type="molecule type" value="Genomic_DNA"/>
</dbReference>
<evidence type="ECO:0000256" key="3">
    <source>
        <dbReference type="ARBA" id="ARBA00022576"/>
    </source>
</evidence>
<evidence type="ECO:0000256" key="4">
    <source>
        <dbReference type="ARBA" id="ARBA00022679"/>
    </source>
</evidence>
<dbReference type="InterPro" id="IPR004839">
    <property type="entry name" value="Aminotransferase_I/II_large"/>
</dbReference>
<dbReference type="PANTHER" id="PTHR46383:SF1">
    <property type="entry name" value="ASPARTATE AMINOTRANSFERASE"/>
    <property type="match status" value="1"/>
</dbReference>
<comment type="cofactor">
    <cofactor evidence="1 6">
        <name>pyridoxal 5'-phosphate</name>
        <dbReference type="ChEBI" id="CHEBI:597326"/>
    </cofactor>
</comment>
<evidence type="ECO:0000256" key="6">
    <source>
        <dbReference type="RuleBase" id="RU000481"/>
    </source>
</evidence>
<protein>
    <recommendedName>
        <fullName evidence="6">Aminotransferase</fullName>
        <ecNumber evidence="6">2.6.1.-</ecNumber>
    </recommendedName>
</protein>
<keyword evidence="9" id="KW-1185">Reference proteome</keyword>
<evidence type="ECO:0000313" key="8">
    <source>
        <dbReference type="EMBL" id="TGZ12286.1"/>
    </source>
</evidence>
<dbReference type="Gene3D" id="3.90.1150.10">
    <property type="entry name" value="Aspartate Aminotransferase, domain 1"/>
    <property type="match status" value="1"/>
</dbReference>
<dbReference type="PANTHER" id="PTHR46383">
    <property type="entry name" value="ASPARTATE AMINOTRANSFERASE"/>
    <property type="match status" value="1"/>
</dbReference>
<evidence type="ECO:0000256" key="5">
    <source>
        <dbReference type="ARBA" id="ARBA00022898"/>
    </source>
</evidence>
<evidence type="ECO:0000256" key="1">
    <source>
        <dbReference type="ARBA" id="ARBA00001933"/>
    </source>
</evidence>
<sequence length="406" mass="42440">MLSSRARSLPASSTAALDAEIKARIAAGADIINLTGGELDFPTPAQAADGARRAITEGRTRYTPVAGIGPLREAIARRLTEHWGCPYDASQIVTTNGAKQALAQVFTLLCEPGDEVILPAPYWVSFPHMIRLAGAVPVTVPTAATGFKLTPEALVAHLTPRSRVLLLNNPSNPTGVVYERSELLAPARAAVEHGLTVVTDEIYGDLVHEGASFTAVASLGPDIAGRTVTVGGFSKTYAMTGWRIGFAAAPSPVAAALTAVQGHTSSAPSSISQYAALAALTDGTEVELERRAAELSTRRTLLREGIRALPPLRLTAPPQGGFFAFVDVGALCTRPGEDAGTFARDLLEHAGVAVMPGNDFAAPDHVRLSYGVGTDDIVRALDRIGSYLKTTVKTTPRTTGTGAHHG</sequence>
<dbReference type="InterPro" id="IPR015422">
    <property type="entry name" value="PyrdxlP-dep_Trfase_small"/>
</dbReference>
<dbReference type="PROSITE" id="PS00105">
    <property type="entry name" value="AA_TRANSFER_CLASS_1"/>
    <property type="match status" value="1"/>
</dbReference>
<keyword evidence="4 6" id="KW-0808">Transferase</keyword>
<dbReference type="Gene3D" id="3.40.640.10">
    <property type="entry name" value="Type I PLP-dependent aspartate aminotransferase-like (Major domain)"/>
    <property type="match status" value="1"/>
</dbReference>
<dbReference type="GO" id="GO:0008483">
    <property type="term" value="F:transaminase activity"/>
    <property type="evidence" value="ECO:0007669"/>
    <property type="project" value="UniProtKB-KW"/>
</dbReference>
<dbReference type="InterPro" id="IPR015421">
    <property type="entry name" value="PyrdxlP-dep_Trfase_major"/>
</dbReference>
<dbReference type="EC" id="2.6.1.-" evidence="6"/>
<keyword evidence="3 6" id="KW-0032">Aminotransferase</keyword>
<accession>A0ABY2PNC4</accession>
<dbReference type="PRINTS" id="PR00753">
    <property type="entry name" value="ACCSYNTHASE"/>
</dbReference>
<dbReference type="CDD" id="cd00609">
    <property type="entry name" value="AAT_like"/>
    <property type="match status" value="1"/>
</dbReference>
<dbReference type="SUPFAM" id="SSF53383">
    <property type="entry name" value="PLP-dependent transferases"/>
    <property type="match status" value="1"/>
</dbReference>
<proteinExistence type="inferred from homology"/>
<dbReference type="Pfam" id="PF00155">
    <property type="entry name" value="Aminotran_1_2"/>
    <property type="match status" value="1"/>
</dbReference>
<gene>
    <name evidence="8" type="ORF">E5Z02_00055</name>
</gene>
<evidence type="ECO:0000259" key="7">
    <source>
        <dbReference type="Pfam" id="PF00155"/>
    </source>
</evidence>
<keyword evidence="5" id="KW-0663">Pyridoxal phosphate</keyword>
<dbReference type="InterPro" id="IPR004838">
    <property type="entry name" value="NHTrfase_class1_PyrdxlP-BS"/>
</dbReference>
<dbReference type="InterPro" id="IPR015424">
    <property type="entry name" value="PyrdxlP-dep_Trfase"/>
</dbReference>
<comment type="similarity">
    <text evidence="2 6">Belongs to the class-I pyridoxal-phosphate-dependent aminotransferase family.</text>
</comment>
<dbReference type="Proteomes" id="UP000306274">
    <property type="component" value="Unassembled WGS sequence"/>
</dbReference>
<name>A0ABY2PNC4_9ACTN</name>
<organism evidence="8 9">
    <name type="scientific">Streptomyces rhizosphaericola</name>
    <dbReference type="NCBI Taxonomy" id="2564098"/>
    <lineage>
        <taxon>Bacteria</taxon>
        <taxon>Bacillati</taxon>
        <taxon>Actinomycetota</taxon>
        <taxon>Actinomycetes</taxon>
        <taxon>Kitasatosporales</taxon>
        <taxon>Streptomycetaceae</taxon>
        <taxon>Streptomyces</taxon>
    </lineage>
</organism>
<evidence type="ECO:0000313" key="9">
    <source>
        <dbReference type="Proteomes" id="UP000306274"/>
    </source>
</evidence>
<evidence type="ECO:0000256" key="2">
    <source>
        <dbReference type="ARBA" id="ARBA00007441"/>
    </source>
</evidence>
<reference evidence="8 9" key="1">
    <citation type="submission" date="2019-04" db="EMBL/GenBank/DDBJ databases">
        <title>Streptomyces rhizosphaericola sp. nov., an actinobacterium isolated from the wheat rhizosphere.</title>
        <authorList>
            <person name="Vargas Hoyos H.A."/>
            <person name="Santos S.N."/>
            <person name="Genuario D.B."/>
            <person name="Melo I.S."/>
            <person name="Da Silva L.J."/>
            <person name="Da Silva F.S.P."/>
            <person name="Zucchi T.D."/>
        </authorList>
    </citation>
    <scope>NUCLEOTIDE SEQUENCE [LARGE SCALE GENOMIC DNA]</scope>
    <source>
        <strain evidence="8 9">1AS2c</strain>
    </source>
</reference>
<comment type="caution">
    <text evidence="8">The sequence shown here is derived from an EMBL/GenBank/DDBJ whole genome shotgun (WGS) entry which is preliminary data.</text>
</comment>
<dbReference type="RefSeq" id="WP_136015187.1">
    <property type="nucleotide sequence ID" value="NZ_SRZK01000001.1"/>
</dbReference>
<feature type="domain" description="Aminotransferase class I/classII large" evidence="7">
    <location>
        <begin position="30"/>
        <end position="384"/>
    </location>
</feature>